<accession>A0A660HQ00</accession>
<dbReference type="OrthoDB" id="110868at2157"/>
<gene>
    <name evidence="1" type="ORF">AOB57_003435</name>
    <name evidence="2" type="ORF">GX302_00020</name>
</gene>
<dbReference type="EMBL" id="CP032683">
    <property type="protein sequence ID" value="AYK14371.1"/>
    <property type="molecule type" value="Genomic_DNA"/>
</dbReference>
<reference evidence="1 3" key="1">
    <citation type="journal article" date="2016" name="Int. J. Syst. Evol. Microbiol.">
        <title>Methanosarcina flavescens sp. nov., a methanogenic archaeon isolated from a full-scale anaerobic digester.</title>
        <authorList>
            <person name="Kern T."/>
            <person name="Fischer M.A."/>
            <person name="Deppenmeier U."/>
            <person name="Schmitz R.A."/>
            <person name="Rother M."/>
        </authorList>
    </citation>
    <scope>NUCLEOTIDE SEQUENCE [LARGE SCALE GENOMIC DNA]</scope>
    <source>
        <strain evidence="1 3">E03.2</strain>
    </source>
</reference>
<proteinExistence type="predicted"/>
<keyword evidence="3" id="KW-1185">Reference proteome</keyword>
<dbReference type="RefSeq" id="WP_054298644.1">
    <property type="nucleotide sequence ID" value="NZ_CP032683.1"/>
</dbReference>
<reference evidence="2 4" key="3">
    <citation type="journal article" date="2020" name="Biotechnol. Biofuels">
        <title>New insights from the biogas microbiome by comprehensive genome-resolved metagenomics of nearly 1600 species originating from multiple anaerobic digesters.</title>
        <authorList>
            <person name="Campanaro S."/>
            <person name="Treu L."/>
            <person name="Rodriguez-R L.M."/>
            <person name="Kovalovszki A."/>
            <person name="Ziels R.M."/>
            <person name="Maus I."/>
            <person name="Zhu X."/>
            <person name="Kougias P.G."/>
            <person name="Basile A."/>
            <person name="Luo G."/>
            <person name="Schluter A."/>
            <person name="Konstantinidis K.T."/>
            <person name="Angelidaki I."/>
        </authorList>
    </citation>
    <scope>NUCLEOTIDE SEQUENCE [LARGE SCALE GENOMIC DNA]</scope>
    <source>
        <strain evidence="2">AS22ysBPME_46</strain>
    </source>
</reference>
<evidence type="ECO:0000313" key="1">
    <source>
        <dbReference type="EMBL" id="AYK14371.1"/>
    </source>
</evidence>
<organism evidence="1 3">
    <name type="scientific">Methanosarcina flavescens</name>
    <dbReference type="NCBI Taxonomy" id="1715806"/>
    <lineage>
        <taxon>Archaea</taxon>
        <taxon>Methanobacteriati</taxon>
        <taxon>Methanobacteriota</taxon>
        <taxon>Stenosarchaea group</taxon>
        <taxon>Methanomicrobia</taxon>
        <taxon>Methanosarcinales</taxon>
        <taxon>Methanosarcinaceae</taxon>
        <taxon>Methanosarcina</taxon>
    </lineage>
</organism>
<reference evidence="1" key="2">
    <citation type="submission" date="2018-10" db="EMBL/GenBank/DDBJ databases">
        <authorList>
            <person name="Fischer M.A."/>
            <person name="Kern T."/>
            <person name="Deppenmeier U."/>
            <person name="Schmitz R.A."/>
            <person name="Rother M."/>
        </authorList>
    </citation>
    <scope>NUCLEOTIDE SEQUENCE</scope>
    <source>
        <strain evidence="1">E03.2</strain>
    </source>
</reference>
<dbReference type="KEGG" id="mfz:AOB57_003435"/>
<dbReference type="AlphaFoldDB" id="A0A660HQ00"/>
<evidence type="ECO:0000313" key="2">
    <source>
        <dbReference type="EMBL" id="NLK31260.1"/>
    </source>
</evidence>
<dbReference type="EMBL" id="JAAYQL010000001">
    <property type="protein sequence ID" value="NLK31260.1"/>
    <property type="molecule type" value="Genomic_DNA"/>
</dbReference>
<evidence type="ECO:0000313" key="3">
    <source>
        <dbReference type="Proteomes" id="UP000053087"/>
    </source>
</evidence>
<sequence>MANMDSPIYGKSFNQKLIWTESEISMCVKLNDTYDDIILTDAQTVSNIFQTYLSRNRVGEYAVTPEGTYAQLVTLK</sequence>
<evidence type="ECO:0000313" key="4">
    <source>
        <dbReference type="Proteomes" id="UP000585579"/>
    </source>
</evidence>
<dbReference type="Proteomes" id="UP000585579">
    <property type="component" value="Unassembled WGS sequence"/>
</dbReference>
<dbReference type="Proteomes" id="UP000053087">
    <property type="component" value="Chromosome"/>
</dbReference>
<name>A0A660HQ00_9EURY</name>
<dbReference type="GeneID" id="53687145"/>
<protein>
    <submittedName>
        <fullName evidence="1">Uncharacterized protein</fullName>
    </submittedName>
</protein>